<dbReference type="RefSeq" id="WP_348642842.1">
    <property type="nucleotide sequence ID" value="NZ_VIWP01000003.1"/>
</dbReference>
<accession>A0A561QX14</accession>
<name>A0A561QX14_9HYPH</name>
<reference evidence="2 3" key="1">
    <citation type="submission" date="2019-06" db="EMBL/GenBank/DDBJ databases">
        <title>Sorghum-associated microbial communities from plants grown in Nebraska, USA.</title>
        <authorList>
            <person name="Schachtman D."/>
        </authorList>
    </citation>
    <scope>NUCLEOTIDE SEQUENCE [LARGE SCALE GENOMIC DNA]</scope>
    <source>
        <strain evidence="2 3">1225</strain>
    </source>
</reference>
<dbReference type="EMBL" id="VIWP01000003">
    <property type="protein sequence ID" value="TWF54911.1"/>
    <property type="molecule type" value="Genomic_DNA"/>
</dbReference>
<gene>
    <name evidence="2" type="ORF">FHW37_103782</name>
</gene>
<protein>
    <submittedName>
        <fullName evidence="2">Uncharacterized protein DUF1127</fullName>
    </submittedName>
</protein>
<evidence type="ECO:0000259" key="1">
    <source>
        <dbReference type="Pfam" id="PF06568"/>
    </source>
</evidence>
<evidence type="ECO:0000313" key="2">
    <source>
        <dbReference type="EMBL" id="TWF54911.1"/>
    </source>
</evidence>
<dbReference type="AlphaFoldDB" id="A0A561QX14"/>
<sequence length="113" mass="12830">MRNENRAVFDRASEPYDLAMNSVVPALPHPAPKAGREEVETDEAAEIAASPKSFLPTLLRKFVARLRARRNRLALLELSEEQLKDIGLSRSQAYGDPYRDRLEASHGLERRCR</sequence>
<feature type="domain" description="YjiS-like" evidence="1">
    <location>
        <begin position="58"/>
        <end position="94"/>
    </location>
</feature>
<proteinExistence type="predicted"/>
<comment type="caution">
    <text evidence="2">The sequence shown here is derived from an EMBL/GenBank/DDBJ whole genome shotgun (WGS) entry which is preliminary data.</text>
</comment>
<dbReference type="Pfam" id="PF06568">
    <property type="entry name" value="YjiS-like"/>
    <property type="match status" value="1"/>
</dbReference>
<dbReference type="Proteomes" id="UP000320653">
    <property type="component" value="Unassembled WGS sequence"/>
</dbReference>
<dbReference type="InterPro" id="IPR009506">
    <property type="entry name" value="YjiS-like"/>
</dbReference>
<keyword evidence="3" id="KW-1185">Reference proteome</keyword>
<evidence type="ECO:0000313" key="3">
    <source>
        <dbReference type="Proteomes" id="UP000320653"/>
    </source>
</evidence>
<organism evidence="2 3">
    <name type="scientific">Neorhizobium alkalisoli</name>
    <dbReference type="NCBI Taxonomy" id="528178"/>
    <lineage>
        <taxon>Bacteria</taxon>
        <taxon>Pseudomonadati</taxon>
        <taxon>Pseudomonadota</taxon>
        <taxon>Alphaproteobacteria</taxon>
        <taxon>Hyphomicrobiales</taxon>
        <taxon>Rhizobiaceae</taxon>
        <taxon>Rhizobium/Agrobacterium group</taxon>
        <taxon>Neorhizobium</taxon>
    </lineage>
</organism>